<dbReference type="AlphaFoldDB" id="C6LNT3"/>
<dbReference type="OrthoDB" id="10249468at2759"/>
<proteinExistence type="predicted"/>
<feature type="region of interest" description="Disordered" evidence="1">
    <location>
        <begin position="398"/>
        <end position="417"/>
    </location>
</feature>
<evidence type="ECO:0000313" key="3">
    <source>
        <dbReference type="Proteomes" id="UP000002488"/>
    </source>
</evidence>
<sequence length="451" mass="49237">MEDLPFSTSPINARPKSLLESGLGDSLRASAAGNSFAKMAPGLMHTSGINGVTCGSTFDTDKYVAKVKHMDYLHATAPYSPPARTTESRIGHPETYGLARDFFKSSMPRAYSAYAGRPSQRYAGLEPGSLTGRDFFITNKEMAEQRRQTDPSTLPGGENFKYGWQVSNPAGCGRGIDVTAYMTSPSALLRRESYFDAHRRLCKEPEPETSRLCKCADWERPLCKTCGKAHADGAVGGCEYAKAVSDNYLTNEKGSMYAFTVNNVTATQNHLAAAGARLRGAYECRNNCPVCHTEHYQPSELCKEHMAHTADRVRSYEVRSLIRSQDLGCGLHPDRLPCKVCHAHHIMFTPHDNPRGYQLPGSCRICGSHHNPEYMLDRACRTAGMDSVSRLQTIASSTGMPRMSGSTYSRTHSPLSGSRGGLLTKSGAFNNSMSLSLGVSTAPGTRRFSMV</sequence>
<comment type="caution">
    <text evidence="2">The sequence shown here is derived from an EMBL/GenBank/DDBJ whole genome shotgun (WGS) entry which is preliminary data.</text>
</comment>
<gene>
    <name evidence="2" type="ORF">GL50581_389</name>
</gene>
<dbReference type="OMA" id="VCHAHHI"/>
<reference evidence="2 3" key="1">
    <citation type="journal article" date="2009" name="PLoS Pathog.">
        <title>Draft genome sequencing of giardia intestinalis assemblage B isolate GS: is human giardiasis caused by two different species?</title>
        <authorList>
            <person name="Franzen O."/>
            <person name="Jerlstrom-Hultqvist J."/>
            <person name="Castro E."/>
            <person name="Sherwood E."/>
            <person name="Ankarklev J."/>
            <person name="Reiner D.S."/>
            <person name="Palm D."/>
            <person name="Andersson J.O."/>
            <person name="Andersson B."/>
            <person name="Svard S.G."/>
        </authorList>
    </citation>
    <scope>NUCLEOTIDE SEQUENCE [LARGE SCALE GENOMIC DNA]</scope>
    <source>
        <strain evidence="3">ATCC 50581 / GS clone H7</strain>
    </source>
</reference>
<dbReference type="EMBL" id="ACGJ01000532">
    <property type="protein sequence ID" value="EET02349.1"/>
    <property type="molecule type" value="Genomic_DNA"/>
</dbReference>
<dbReference type="Proteomes" id="UP000002488">
    <property type="component" value="Unassembled WGS sequence"/>
</dbReference>
<protein>
    <submittedName>
        <fullName evidence="2">Uncharacterized protein</fullName>
    </submittedName>
</protein>
<accession>C6LNT3</accession>
<dbReference type="VEuPathDB" id="GiardiaDB:GL50581_389"/>
<name>C6LNT3_GIAIB</name>
<evidence type="ECO:0000256" key="1">
    <source>
        <dbReference type="SAM" id="MobiDB-lite"/>
    </source>
</evidence>
<feature type="compositionally biased region" description="Polar residues" evidence="1">
    <location>
        <begin position="398"/>
        <end position="416"/>
    </location>
</feature>
<evidence type="ECO:0000313" key="2">
    <source>
        <dbReference type="EMBL" id="EET02349.1"/>
    </source>
</evidence>
<organism evidence="2 3">
    <name type="scientific">Giardia intestinalis (strain ATCC 50581 / GS clone H7)</name>
    <name type="common">Giardia lamblia</name>
    <dbReference type="NCBI Taxonomy" id="598745"/>
    <lineage>
        <taxon>Eukaryota</taxon>
        <taxon>Metamonada</taxon>
        <taxon>Diplomonadida</taxon>
        <taxon>Hexamitidae</taxon>
        <taxon>Giardiinae</taxon>
        <taxon>Giardia</taxon>
    </lineage>
</organism>